<dbReference type="InterPro" id="IPR058533">
    <property type="entry name" value="Cation_efflux_TM"/>
</dbReference>
<evidence type="ECO:0000256" key="3">
    <source>
        <dbReference type="ARBA" id="ARBA00022989"/>
    </source>
</evidence>
<dbReference type="SUPFAM" id="SSF161111">
    <property type="entry name" value="Cation efflux protein transmembrane domain-like"/>
    <property type="match status" value="1"/>
</dbReference>
<comment type="subcellular location">
    <subcellularLocation>
        <location evidence="1">Membrane</location>
        <topology evidence="1">Multi-pass membrane protein</topology>
    </subcellularLocation>
</comment>
<protein>
    <recommendedName>
        <fullName evidence="6">Cation efflux protein transmembrane domain-containing protein</fullName>
    </recommendedName>
</protein>
<sequence length="186" mass="21031">MAILSDSLHAIQDSLSDFWGIIVEKRVARNPKNEEVLRKRGDRIIAFLLFIGAIGILRETIERMSANDYLVSLGAVIGVGFLSVIVDLLRWWILYQAQKRSPTRTRAGLILHAKTDAIHGGVITVVGLLSFAAIMLLMMPASYLKPIDLTFSVLLACYMMYLSVGIWKGEHHSHNSEHYNHHDYHY</sequence>
<feature type="transmembrane region" description="Helical" evidence="5">
    <location>
        <begin position="44"/>
        <end position="61"/>
    </location>
</feature>
<evidence type="ECO:0000256" key="5">
    <source>
        <dbReference type="SAM" id="Phobius"/>
    </source>
</evidence>
<keyword evidence="3 5" id="KW-1133">Transmembrane helix</keyword>
<feature type="transmembrane region" description="Helical" evidence="5">
    <location>
        <begin position="73"/>
        <end position="95"/>
    </location>
</feature>
<evidence type="ECO:0000259" key="6">
    <source>
        <dbReference type="Pfam" id="PF01545"/>
    </source>
</evidence>
<dbReference type="AlphaFoldDB" id="A0A1G2CSU6"/>
<organism evidence="7 8">
    <name type="scientific">Candidatus Lloydbacteria bacterium RIFCSPHIGHO2_01_FULL_41_20</name>
    <dbReference type="NCBI Taxonomy" id="1798657"/>
    <lineage>
        <taxon>Bacteria</taxon>
        <taxon>Candidatus Lloydiibacteriota</taxon>
    </lineage>
</organism>
<dbReference type="GO" id="GO:0008324">
    <property type="term" value="F:monoatomic cation transmembrane transporter activity"/>
    <property type="evidence" value="ECO:0007669"/>
    <property type="project" value="InterPro"/>
</dbReference>
<dbReference type="EMBL" id="MHLH01000006">
    <property type="protein sequence ID" value="OGZ04446.1"/>
    <property type="molecule type" value="Genomic_DNA"/>
</dbReference>
<name>A0A1G2CSU6_9BACT</name>
<feature type="domain" description="Cation efflux protein transmembrane" evidence="6">
    <location>
        <begin position="1"/>
        <end position="166"/>
    </location>
</feature>
<evidence type="ECO:0000256" key="2">
    <source>
        <dbReference type="ARBA" id="ARBA00022692"/>
    </source>
</evidence>
<dbReference type="GO" id="GO:0016020">
    <property type="term" value="C:membrane"/>
    <property type="evidence" value="ECO:0007669"/>
    <property type="project" value="UniProtKB-SubCell"/>
</dbReference>
<feature type="transmembrane region" description="Helical" evidence="5">
    <location>
        <begin position="116"/>
        <end position="137"/>
    </location>
</feature>
<gene>
    <name evidence="7" type="ORF">A2648_01755</name>
</gene>
<evidence type="ECO:0000313" key="7">
    <source>
        <dbReference type="EMBL" id="OGZ04446.1"/>
    </source>
</evidence>
<keyword evidence="4 5" id="KW-0472">Membrane</keyword>
<dbReference type="InterPro" id="IPR027469">
    <property type="entry name" value="Cation_efflux_TMD_sf"/>
</dbReference>
<reference evidence="7 8" key="1">
    <citation type="journal article" date="2016" name="Nat. Commun.">
        <title>Thousands of microbial genomes shed light on interconnected biogeochemical processes in an aquifer system.</title>
        <authorList>
            <person name="Anantharaman K."/>
            <person name="Brown C.T."/>
            <person name="Hug L.A."/>
            <person name="Sharon I."/>
            <person name="Castelle C.J."/>
            <person name="Probst A.J."/>
            <person name="Thomas B.C."/>
            <person name="Singh A."/>
            <person name="Wilkins M.J."/>
            <person name="Karaoz U."/>
            <person name="Brodie E.L."/>
            <person name="Williams K.H."/>
            <person name="Hubbard S.S."/>
            <person name="Banfield J.F."/>
        </authorList>
    </citation>
    <scope>NUCLEOTIDE SEQUENCE [LARGE SCALE GENOMIC DNA]</scope>
</reference>
<comment type="caution">
    <text evidence="7">The sequence shown here is derived from an EMBL/GenBank/DDBJ whole genome shotgun (WGS) entry which is preliminary data.</text>
</comment>
<dbReference type="Proteomes" id="UP000178841">
    <property type="component" value="Unassembled WGS sequence"/>
</dbReference>
<evidence type="ECO:0000256" key="1">
    <source>
        <dbReference type="ARBA" id="ARBA00004141"/>
    </source>
</evidence>
<dbReference type="Pfam" id="PF01545">
    <property type="entry name" value="Cation_efflux"/>
    <property type="match status" value="1"/>
</dbReference>
<evidence type="ECO:0000256" key="4">
    <source>
        <dbReference type="ARBA" id="ARBA00023136"/>
    </source>
</evidence>
<evidence type="ECO:0000313" key="8">
    <source>
        <dbReference type="Proteomes" id="UP000178841"/>
    </source>
</evidence>
<feature type="transmembrane region" description="Helical" evidence="5">
    <location>
        <begin position="149"/>
        <end position="167"/>
    </location>
</feature>
<accession>A0A1G2CSU6</accession>
<dbReference type="Gene3D" id="1.20.1510.10">
    <property type="entry name" value="Cation efflux protein transmembrane domain"/>
    <property type="match status" value="1"/>
</dbReference>
<keyword evidence="2 5" id="KW-0812">Transmembrane</keyword>
<proteinExistence type="predicted"/>